<name>A3ZZQ1_9BACT</name>
<evidence type="ECO:0000313" key="1">
    <source>
        <dbReference type="EMBL" id="EAQ77971.1"/>
    </source>
</evidence>
<dbReference type="EMBL" id="AANZ01000025">
    <property type="protein sequence ID" value="EAQ77971.1"/>
    <property type="molecule type" value="Genomic_DNA"/>
</dbReference>
<dbReference type="HOGENOM" id="CLU_1955361_0_0_0"/>
<proteinExistence type="predicted"/>
<evidence type="ECO:0000313" key="2">
    <source>
        <dbReference type="Proteomes" id="UP000004358"/>
    </source>
</evidence>
<dbReference type="Proteomes" id="UP000004358">
    <property type="component" value="Unassembled WGS sequence"/>
</dbReference>
<protein>
    <submittedName>
        <fullName evidence="1">Uncharacterized protein</fullName>
    </submittedName>
</protein>
<reference evidence="1 2" key="1">
    <citation type="submission" date="2006-02" db="EMBL/GenBank/DDBJ databases">
        <authorList>
            <person name="Amann R."/>
            <person name="Ferriera S."/>
            <person name="Johnson J."/>
            <person name="Kravitz S."/>
            <person name="Halpern A."/>
            <person name="Remington K."/>
            <person name="Beeson K."/>
            <person name="Tran B."/>
            <person name="Rogers Y.-H."/>
            <person name="Friedman R."/>
            <person name="Venter J.C."/>
        </authorList>
    </citation>
    <scope>NUCLEOTIDE SEQUENCE [LARGE SCALE GENOMIC DNA]</scope>
    <source>
        <strain evidence="1 2">DSM 3645</strain>
    </source>
</reference>
<sequence>MNEKLQIELEVNATLGRLRVTFKNNNSVDLLLRYIYEPSELVVESDSGQRAEYYLSFPYGAEVDTFKLICGQQHSYEIDIAADFIYPSSGNYRAWIQYNTTQPTAKYSTAMLSSVVAVSNEVRFPVEL</sequence>
<dbReference type="RefSeq" id="WP_002651103.1">
    <property type="nucleotide sequence ID" value="NZ_CH672376.1"/>
</dbReference>
<gene>
    <name evidence="1" type="ORF">DSM3645_16025</name>
</gene>
<comment type="caution">
    <text evidence="1">The sequence shown here is derived from an EMBL/GenBank/DDBJ whole genome shotgun (WGS) entry which is preliminary data.</text>
</comment>
<dbReference type="AlphaFoldDB" id="A3ZZQ1"/>
<accession>A3ZZQ1</accession>
<organism evidence="1 2">
    <name type="scientific">Blastopirellula marina DSM 3645</name>
    <dbReference type="NCBI Taxonomy" id="314230"/>
    <lineage>
        <taxon>Bacteria</taxon>
        <taxon>Pseudomonadati</taxon>
        <taxon>Planctomycetota</taxon>
        <taxon>Planctomycetia</taxon>
        <taxon>Pirellulales</taxon>
        <taxon>Pirellulaceae</taxon>
        <taxon>Blastopirellula</taxon>
    </lineage>
</organism>